<gene>
    <name evidence="2" type="ORF">XENORESO_017224</name>
</gene>
<accession>A0ABV0X5B7</accession>
<keyword evidence="3" id="KW-1185">Reference proteome</keyword>
<evidence type="ECO:0000313" key="2">
    <source>
        <dbReference type="EMBL" id="MEQ2276298.1"/>
    </source>
</evidence>
<feature type="compositionally biased region" description="Polar residues" evidence="1">
    <location>
        <begin position="93"/>
        <end position="107"/>
    </location>
</feature>
<proteinExistence type="predicted"/>
<reference evidence="2 3" key="1">
    <citation type="submission" date="2021-06" db="EMBL/GenBank/DDBJ databases">
        <authorList>
            <person name="Palmer J.M."/>
        </authorList>
    </citation>
    <scope>NUCLEOTIDE SEQUENCE [LARGE SCALE GENOMIC DNA]</scope>
    <source>
        <strain evidence="2 3">XR_2019</strain>
        <tissue evidence="2">Muscle</tissue>
    </source>
</reference>
<evidence type="ECO:0000313" key="3">
    <source>
        <dbReference type="Proteomes" id="UP001444071"/>
    </source>
</evidence>
<protein>
    <submittedName>
        <fullName evidence="2">Uncharacterized protein</fullName>
    </submittedName>
</protein>
<name>A0ABV0X5B7_9TELE</name>
<evidence type="ECO:0000256" key="1">
    <source>
        <dbReference type="SAM" id="MobiDB-lite"/>
    </source>
</evidence>
<organism evidence="2 3">
    <name type="scientific">Xenotaenia resolanae</name>
    <dbReference type="NCBI Taxonomy" id="208358"/>
    <lineage>
        <taxon>Eukaryota</taxon>
        <taxon>Metazoa</taxon>
        <taxon>Chordata</taxon>
        <taxon>Craniata</taxon>
        <taxon>Vertebrata</taxon>
        <taxon>Euteleostomi</taxon>
        <taxon>Actinopterygii</taxon>
        <taxon>Neopterygii</taxon>
        <taxon>Teleostei</taxon>
        <taxon>Neoteleostei</taxon>
        <taxon>Acanthomorphata</taxon>
        <taxon>Ovalentaria</taxon>
        <taxon>Atherinomorphae</taxon>
        <taxon>Cyprinodontiformes</taxon>
        <taxon>Goodeidae</taxon>
        <taxon>Xenotaenia</taxon>
    </lineage>
</organism>
<dbReference type="EMBL" id="JAHRIM010085917">
    <property type="protein sequence ID" value="MEQ2276298.1"/>
    <property type="molecule type" value="Genomic_DNA"/>
</dbReference>
<sequence length="129" mass="14031">MYTQVPEAGDHVHSCSSDVQGRERALEPSEIHHNLLSLLHIDAEVVFSAPLHQVLHLLSVFGLITIRYSSHYCCVVCKLHYMTAGMSRRAVIRQQSEQEGAQHTALGQASAEGGGVNSVVDPDSLRSVG</sequence>
<comment type="caution">
    <text evidence="2">The sequence shown here is derived from an EMBL/GenBank/DDBJ whole genome shotgun (WGS) entry which is preliminary data.</text>
</comment>
<dbReference type="Proteomes" id="UP001444071">
    <property type="component" value="Unassembled WGS sequence"/>
</dbReference>
<feature type="region of interest" description="Disordered" evidence="1">
    <location>
        <begin position="92"/>
        <end position="129"/>
    </location>
</feature>